<dbReference type="eggNOG" id="ENOG502Z9ZK">
    <property type="taxonomic scope" value="Bacteria"/>
</dbReference>
<dbReference type="STRING" id="313595.P700755_003107"/>
<dbReference type="AlphaFoldDB" id="K4IGW7"/>
<evidence type="ECO:0000313" key="3">
    <source>
        <dbReference type="Proteomes" id="UP000008514"/>
    </source>
</evidence>
<keyword evidence="1" id="KW-0732">Signal</keyword>
<dbReference type="Proteomes" id="UP000008514">
    <property type="component" value="Chromosome"/>
</dbReference>
<keyword evidence="3" id="KW-1185">Reference proteome</keyword>
<dbReference type="HOGENOM" id="CLU_093143_0_0_10"/>
<proteinExistence type="predicted"/>
<name>K4IGW7_PSYTT</name>
<dbReference type="KEGG" id="ptq:P700755_003107"/>
<reference evidence="2" key="1">
    <citation type="submission" date="2006-03" db="EMBL/GenBank/DDBJ databases">
        <authorList>
            <person name="Bowman J."/>
            <person name="Ferriera S."/>
            <person name="Johnson J."/>
            <person name="Kravitz S."/>
            <person name="Halpern A."/>
            <person name="Remington K."/>
            <person name="Beeson K."/>
            <person name="Tran B."/>
            <person name="Rogers Y.-H."/>
            <person name="Friedman R."/>
            <person name="Venter J.C."/>
        </authorList>
    </citation>
    <scope>NUCLEOTIDE SEQUENCE [LARGE SCALE GENOMIC DNA]</scope>
    <source>
        <strain evidence="2">ATCC 700755</strain>
    </source>
</reference>
<organism evidence="2 3">
    <name type="scientific">Psychroflexus torquis (strain ATCC 700755 / CIP 106069 / ACAM 623)</name>
    <dbReference type="NCBI Taxonomy" id="313595"/>
    <lineage>
        <taxon>Bacteria</taxon>
        <taxon>Pseudomonadati</taxon>
        <taxon>Bacteroidota</taxon>
        <taxon>Flavobacteriia</taxon>
        <taxon>Flavobacteriales</taxon>
        <taxon>Flavobacteriaceae</taxon>
        <taxon>Psychroflexus</taxon>
    </lineage>
</organism>
<evidence type="ECO:0000256" key="1">
    <source>
        <dbReference type="SAM" id="SignalP"/>
    </source>
</evidence>
<accession>K4IGW7</accession>
<evidence type="ECO:0000313" key="2">
    <source>
        <dbReference type="EMBL" id="AFU69777.1"/>
    </source>
</evidence>
<dbReference type="OrthoDB" id="1143207at2"/>
<dbReference type="EMBL" id="CP003879">
    <property type="protein sequence ID" value="AFU69777.1"/>
    <property type="molecule type" value="Genomic_DNA"/>
</dbReference>
<protein>
    <submittedName>
        <fullName evidence="2">Uncharacterized protein</fullName>
    </submittedName>
</protein>
<gene>
    <name evidence="2" type="ordered locus">P700755_003107</name>
</gene>
<feature type="chain" id="PRO_5003879032" evidence="1">
    <location>
        <begin position="22"/>
        <end position="262"/>
    </location>
</feature>
<reference evidence="2" key="2">
    <citation type="submission" date="2012-09" db="EMBL/GenBank/DDBJ databases">
        <title>The complete sequence of Psychroflexus torquis an extreme psychrophile from sea-ice that is stimulated by light.</title>
        <authorList>
            <person name="Feng S."/>
            <person name="Powell S.M."/>
            <person name="Bowman J.P."/>
        </authorList>
    </citation>
    <scope>NUCLEOTIDE SEQUENCE [LARGE SCALE GENOMIC DNA]</scope>
    <source>
        <strain evidence="2">ATCC 700755</strain>
    </source>
</reference>
<feature type="signal peptide" evidence="1">
    <location>
        <begin position="1"/>
        <end position="21"/>
    </location>
</feature>
<sequence length="262" mass="30811">MKLPYLFFLLTIITTSLSAQVQNLKLIDSLTLQADRFWGVDVYDRFYFSERNVFYKTENKQKFQFQDLQLGDLESVDLLNPLKILLFYKEANTIVILDNRLNEISRINFGVISDFKTVDFVGVSKDNLLWIFNADIQQLELFDYQNELTKNTSLPINQEILHFKSNYNFCWLQHSNSFTKYNITGSVVDRFSLEGAISFATFKSQVMVQTQSSLELFEKDSRQKTSFKKPKITFNQFYFNAQNLYICSDKVLYTYRLTAVNN</sequence>